<dbReference type="KEGG" id="asd:AS9A_1820"/>
<keyword evidence="4" id="KW-1185">Reference proteome</keyword>
<dbReference type="GO" id="GO:1904680">
    <property type="term" value="F:peptide transmembrane transporter activity"/>
    <property type="evidence" value="ECO:0007669"/>
    <property type="project" value="TreeGrafter"/>
</dbReference>
<keyword evidence="1" id="KW-0732">Signal</keyword>
<organism evidence="3 4">
    <name type="scientific">Hoyosella subflava (strain DSM 45089 / JCM 17490 / NBRC 109087 / DQS3-9A1)</name>
    <name type="common">Amycolicicoccus subflavus</name>
    <dbReference type="NCBI Taxonomy" id="443218"/>
    <lineage>
        <taxon>Bacteria</taxon>
        <taxon>Bacillati</taxon>
        <taxon>Actinomycetota</taxon>
        <taxon>Actinomycetes</taxon>
        <taxon>Mycobacteriales</taxon>
        <taxon>Hoyosellaceae</taxon>
        <taxon>Hoyosella</taxon>
    </lineage>
</organism>
<dbReference type="PROSITE" id="PS51257">
    <property type="entry name" value="PROKAR_LIPOPROTEIN"/>
    <property type="match status" value="1"/>
</dbReference>
<dbReference type="PANTHER" id="PTHR30290">
    <property type="entry name" value="PERIPLASMIC BINDING COMPONENT OF ABC TRANSPORTER"/>
    <property type="match status" value="1"/>
</dbReference>
<dbReference type="OrthoDB" id="7888869at2"/>
<dbReference type="Gene3D" id="3.40.190.10">
    <property type="entry name" value="Periplasmic binding protein-like II"/>
    <property type="match status" value="1"/>
</dbReference>
<evidence type="ECO:0000259" key="2">
    <source>
        <dbReference type="Pfam" id="PF00496"/>
    </source>
</evidence>
<evidence type="ECO:0000313" key="3">
    <source>
        <dbReference type="EMBL" id="AEF40269.1"/>
    </source>
</evidence>
<dbReference type="AlphaFoldDB" id="F6ELL9"/>
<feature type="domain" description="Solute-binding protein family 5" evidence="2">
    <location>
        <begin position="99"/>
        <end position="474"/>
    </location>
</feature>
<dbReference type="Pfam" id="PF00496">
    <property type="entry name" value="SBP_bac_5"/>
    <property type="match status" value="1"/>
</dbReference>
<feature type="signal peptide" evidence="1">
    <location>
        <begin position="1"/>
        <end position="27"/>
    </location>
</feature>
<protein>
    <submittedName>
        <fullName evidence="3">ABC superfamily ATP binding cassette transporter, binding protein</fullName>
    </submittedName>
</protein>
<dbReference type="EMBL" id="CP002786">
    <property type="protein sequence ID" value="AEF40269.1"/>
    <property type="molecule type" value="Genomic_DNA"/>
</dbReference>
<dbReference type="InterPro" id="IPR039424">
    <property type="entry name" value="SBP_5"/>
</dbReference>
<name>F6ELL9_HOYSD</name>
<evidence type="ECO:0000256" key="1">
    <source>
        <dbReference type="SAM" id="SignalP"/>
    </source>
</evidence>
<dbReference type="HOGENOM" id="CLU_017028_11_2_11"/>
<proteinExistence type="predicted"/>
<dbReference type="Gene3D" id="3.10.105.10">
    <property type="entry name" value="Dipeptide-binding Protein, Domain 3"/>
    <property type="match status" value="1"/>
</dbReference>
<gene>
    <name evidence="3" type="ordered locus">AS9A_1820</name>
</gene>
<sequence length="578" mass="61306">MSGRSRMRRTKAGIAGLAVVATTGSLASCATSDPLREVTLGYAVDAPITTYNANTVTGALSAGPAIFGRVLTGLSYPGPEGAPLEDRDFGTIEQIAGEAFTFQVTIRDEAVFSDGEPITCDDLVLAWAAGSGRFTVDDPDSEETRPLFDAASDWGFADVENVACEPGTKQARVELRAGRPFTDWRALFSATTVMPSHVAGRAADVPDIVGAVASEDLDALGRLAEFWNTGWTLEPGALDLSLYPSSGPYMIESFSEENGLILERNPQWWGEPPRTPRIAVWTGREIRDAVARDDAHVVDVGAGSVAGLDLGGFTEQLVPALNIEQLIFNTRGIFGNVDARRAFTACVPRQRIADDIVAPVYEDSANLGERYGPVASSRVVPVGAAGYDFIAGPAQQAYLQPDIEAARAFPELDGARIRVGYTGPDRRREEIVSFLARTCSEAGIIVQNVSSPAFDPSEAMQAGEVDIVVGGSGGVQGPGGLRSAGAQLVTLHSRSPLNIGAFSFEALDGVIAELAITGQQDARFERLAEAERIMWGELPSVPLSVQPRVTAHDDVVVGVVPNGSKAGAGWNMDKWARE</sequence>
<dbReference type="PANTHER" id="PTHR30290:SF65">
    <property type="entry name" value="MONOACYL PHOSPHATIDYLINOSITOL TETRAMANNOSIDE-BINDING PROTEIN LPQW-RELATED"/>
    <property type="match status" value="1"/>
</dbReference>
<dbReference type="GO" id="GO:0015833">
    <property type="term" value="P:peptide transport"/>
    <property type="evidence" value="ECO:0007669"/>
    <property type="project" value="TreeGrafter"/>
</dbReference>
<accession>F6ELL9</accession>
<dbReference type="Proteomes" id="UP000009235">
    <property type="component" value="Chromosome"/>
</dbReference>
<dbReference type="eggNOG" id="COG4166">
    <property type="taxonomic scope" value="Bacteria"/>
</dbReference>
<dbReference type="STRING" id="443218.AS9A_1820"/>
<feature type="chain" id="PRO_5003335312" evidence="1">
    <location>
        <begin position="28"/>
        <end position="578"/>
    </location>
</feature>
<dbReference type="InterPro" id="IPR000914">
    <property type="entry name" value="SBP_5_dom"/>
</dbReference>
<reference evidence="3 4" key="1">
    <citation type="journal article" date="2011" name="J. Bacteriol.">
        <title>Complete genome sequence of Amycolicicoccus subflavus DQS3-9A1T, an actinomycete isolated from crude oil-polluted soil.</title>
        <authorList>
            <person name="Cai M."/>
            <person name="Chen W.M."/>
            <person name="Nie Y."/>
            <person name="Chi C.Q."/>
            <person name="Wang Y.N."/>
            <person name="Tang Y.Q."/>
            <person name="Li G.Y."/>
            <person name="Wu X.L."/>
        </authorList>
    </citation>
    <scope>NUCLEOTIDE SEQUENCE [LARGE SCALE GENOMIC DNA]</scope>
    <source>
        <strain evidence="4">DSM 45089 / DQS3-9A1</strain>
    </source>
</reference>
<dbReference type="SUPFAM" id="SSF53850">
    <property type="entry name" value="Periplasmic binding protein-like II"/>
    <property type="match status" value="1"/>
</dbReference>
<evidence type="ECO:0000313" key="4">
    <source>
        <dbReference type="Proteomes" id="UP000009235"/>
    </source>
</evidence>
<dbReference type="RefSeq" id="WP_013806618.1">
    <property type="nucleotide sequence ID" value="NC_015564.1"/>
</dbReference>